<organism evidence="2 3">
    <name type="scientific">Xylaria multiplex</name>
    <dbReference type="NCBI Taxonomy" id="323545"/>
    <lineage>
        <taxon>Eukaryota</taxon>
        <taxon>Fungi</taxon>
        <taxon>Dikarya</taxon>
        <taxon>Ascomycota</taxon>
        <taxon>Pezizomycotina</taxon>
        <taxon>Sordariomycetes</taxon>
        <taxon>Xylariomycetidae</taxon>
        <taxon>Xylariales</taxon>
        <taxon>Xylariaceae</taxon>
        <taxon>Xylaria</taxon>
    </lineage>
</organism>
<dbReference type="OrthoDB" id="4753705at2759"/>
<keyword evidence="3" id="KW-1185">Reference proteome</keyword>
<evidence type="ECO:0000313" key="2">
    <source>
        <dbReference type="EMBL" id="KAF2970746.1"/>
    </source>
</evidence>
<evidence type="ECO:0000313" key="3">
    <source>
        <dbReference type="Proteomes" id="UP000481858"/>
    </source>
</evidence>
<proteinExistence type="predicted"/>
<name>A0A7C8IRW7_9PEZI</name>
<dbReference type="AlphaFoldDB" id="A0A7C8IRW7"/>
<dbReference type="InParanoid" id="A0A7C8IRW7"/>
<reference evidence="2 3" key="1">
    <citation type="submission" date="2019-12" db="EMBL/GenBank/DDBJ databases">
        <title>Draft genome sequence of the ascomycete Xylaria multiplex DSM 110363.</title>
        <authorList>
            <person name="Buettner E."/>
            <person name="Kellner H."/>
        </authorList>
    </citation>
    <scope>NUCLEOTIDE SEQUENCE [LARGE SCALE GENOMIC DNA]</scope>
    <source>
        <strain evidence="2 3">DSM 110363</strain>
    </source>
</reference>
<sequence>MSTQDIQDVVTEVEQLLDHVKQLKEDCAQKDTLLEQKTVELQCVREDCVRKVSDLAQKTAELQRAKEDCAQKESELEEKTVELQHTREVCAQKDSCLKRKEADFSQRNSDLALFLMGPKHKGQDVDCWLPLLNSLKPTVATAQPTVQRPWWTVQLPHNTPAPTLPTSLLESVTLLYGEAIAGRYDSDGCAAFIVIIRYLEVAEAAPIPMIMELLRCLLANPSQGVDHTTQFCFFFGTWQVIGLIRLRWPETERLTDIEGQYRERLEHSPPDFQLLGGLVAGASCGEQLSAFDDRDRQIPSSLSTTPHKYCSEQRTLLVAPIPATATPLTWAFDLRRHVLWLVDREKGEFEPDGRYLLQAGQGEESILVPSVTSTDFDFIFDHLY</sequence>
<comment type="caution">
    <text evidence="2">The sequence shown here is derived from an EMBL/GenBank/DDBJ whole genome shotgun (WGS) entry which is preliminary data.</text>
</comment>
<evidence type="ECO:0000256" key="1">
    <source>
        <dbReference type="SAM" id="Coils"/>
    </source>
</evidence>
<feature type="coiled-coil region" evidence="1">
    <location>
        <begin position="55"/>
        <end position="82"/>
    </location>
</feature>
<accession>A0A7C8IRW7</accession>
<keyword evidence="1" id="KW-0175">Coiled coil</keyword>
<dbReference type="Proteomes" id="UP000481858">
    <property type="component" value="Unassembled WGS sequence"/>
</dbReference>
<dbReference type="EMBL" id="WUBL01000019">
    <property type="protein sequence ID" value="KAF2970746.1"/>
    <property type="molecule type" value="Genomic_DNA"/>
</dbReference>
<protein>
    <submittedName>
        <fullName evidence="2">Uncharacterized protein</fullName>
    </submittedName>
</protein>
<gene>
    <name evidence="2" type="ORF">GQX73_g2735</name>
</gene>